<gene>
    <name evidence="1" type="ORF">B0H15DRAFT_933699</name>
</gene>
<accession>A0AAD6TT21</accession>
<keyword evidence="2" id="KW-1185">Reference proteome</keyword>
<evidence type="ECO:0000313" key="2">
    <source>
        <dbReference type="Proteomes" id="UP001222325"/>
    </source>
</evidence>
<organism evidence="1 2">
    <name type="scientific">Mycena belliarum</name>
    <dbReference type="NCBI Taxonomy" id="1033014"/>
    <lineage>
        <taxon>Eukaryota</taxon>
        <taxon>Fungi</taxon>
        <taxon>Dikarya</taxon>
        <taxon>Basidiomycota</taxon>
        <taxon>Agaricomycotina</taxon>
        <taxon>Agaricomycetes</taxon>
        <taxon>Agaricomycetidae</taxon>
        <taxon>Agaricales</taxon>
        <taxon>Marasmiineae</taxon>
        <taxon>Mycenaceae</taxon>
        <taxon>Mycena</taxon>
    </lineage>
</organism>
<evidence type="ECO:0000313" key="1">
    <source>
        <dbReference type="EMBL" id="KAJ7078707.1"/>
    </source>
</evidence>
<name>A0AAD6TT21_9AGAR</name>
<comment type="caution">
    <text evidence="1">The sequence shown here is derived from an EMBL/GenBank/DDBJ whole genome shotgun (WGS) entry which is preliminary data.</text>
</comment>
<reference evidence="1" key="1">
    <citation type="submission" date="2023-03" db="EMBL/GenBank/DDBJ databases">
        <title>Massive genome expansion in bonnet fungi (Mycena s.s.) driven by repeated elements and novel gene families across ecological guilds.</title>
        <authorList>
            <consortium name="Lawrence Berkeley National Laboratory"/>
            <person name="Harder C.B."/>
            <person name="Miyauchi S."/>
            <person name="Viragh M."/>
            <person name="Kuo A."/>
            <person name="Thoen E."/>
            <person name="Andreopoulos B."/>
            <person name="Lu D."/>
            <person name="Skrede I."/>
            <person name="Drula E."/>
            <person name="Henrissat B."/>
            <person name="Morin E."/>
            <person name="Kohler A."/>
            <person name="Barry K."/>
            <person name="LaButti K."/>
            <person name="Morin E."/>
            <person name="Salamov A."/>
            <person name="Lipzen A."/>
            <person name="Mereny Z."/>
            <person name="Hegedus B."/>
            <person name="Baldrian P."/>
            <person name="Stursova M."/>
            <person name="Weitz H."/>
            <person name="Taylor A."/>
            <person name="Grigoriev I.V."/>
            <person name="Nagy L.G."/>
            <person name="Martin F."/>
            <person name="Kauserud H."/>
        </authorList>
    </citation>
    <scope>NUCLEOTIDE SEQUENCE</scope>
    <source>
        <strain evidence="1">CBHHK173m</strain>
    </source>
</reference>
<proteinExistence type="predicted"/>
<dbReference type="Proteomes" id="UP001222325">
    <property type="component" value="Unassembled WGS sequence"/>
</dbReference>
<dbReference type="AlphaFoldDB" id="A0AAD6TT21"/>
<protein>
    <submittedName>
        <fullName evidence="1">Uncharacterized protein</fullName>
    </submittedName>
</protein>
<dbReference type="EMBL" id="JARJCN010000064">
    <property type="protein sequence ID" value="KAJ7078707.1"/>
    <property type="molecule type" value="Genomic_DNA"/>
</dbReference>
<sequence>MDRMRPSSSLSHFGTIFLNTDQKYTTWDWLECLQKLRAPSFGMHEFDLHLSVLLGHSVRIVLILLFLLLNGVPSPWTPLLTCTKPWANSKLATYPSILLSRPSRVSLVFQGLMSSEFSLHSSLLWIHSTFLFKSQESIFQCKHLLCWKLIEWLFTSRFDTLILLLQELRPDSSRIGYKTLRLQAESSYLASRVILTICVQATHRSQDSQSTSICLEHNAVLHSTSLASMHEPECVLRVRLRFKQYPRTFNAFWCAWFDAARNSTTDLLQLKQVQSRCRDTLRSLLNHELSALRMESDEHALHLLETRFEKCIKSKSYRSTASVGSQRFPRAGSDGHNRFLLQIFDKEDNGLIVREAPCANIVSGTRVGKLLARCKAMQTSESLQGSKVVLLKAFQDALYNIFDGPTSSGHPEHGR</sequence>